<evidence type="ECO:0000313" key="6">
    <source>
        <dbReference type="Proteomes" id="UP001163046"/>
    </source>
</evidence>
<evidence type="ECO:0000259" key="4">
    <source>
        <dbReference type="PROSITE" id="PS50022"/>
    </source>
</evidence>
<dbReference type="SMART" id="SM00607">
    <property type="entry name" value="FTP"/>
    <property type="match status" value="1"/>
</dbReference>
<keyword evidence="2" id="KW-0106">Calcium</keyword>
<dbReference type="SMART" id="SM00231">
    <property type="entry name" value="FA58C"/>
    <property type="match status" value="1"/>
</dbReference>
<dbReference type="GO" id="GO:0046872">
    <property type="term" value="F:metal ion binding"/>
    <property type="evidence" value="ECO:0007669"/>
    <property type="project" value="UniProtKB-KW"/>
</dbReference>
<dbReference type="PANTHER" id="PTHR24543">
    <property type="entry name" value="MULTICOPPER OXIDASE-RELATED"/>
    <property type="match status" value="1"/>
</dbReference>
<comment type="caution">
    <text evidence="5">The sequence shown here is derived from an EMBL/GenBank/DDBJ whole genome shotgun (WGS) entry which is preliminary data.</text>
</comment>
<keyword evidence="3" id="KW-1015">Disulfide bond</keyword>
<evidence type="ECO:0000256" key="1">
    <source>
        <dbReference type="ARBA" id="ARBA00022723"/>
    </source>
</evidence>
<organism evidence="5 6">
    <name type="scientific">Desmophyllum pertusum</name>
    <dbReference type="NCBI Taxonomy" id="174260"/>
    <lineage>
        <taxon>Eukaryota</taxon>
        <taxon>Metazoa</taxon>
        <taxon>Cnidaria</taxon>
        <taxon>Anthozoa</taxon>
        <taxon>Hexacorallia</taxon>
        <taxon>Scleractinia</taxon>
        <taxon>Caryophylliina</taxon>
        <taxon>Caryophylliidae</taxon>
        <taxon>Desmophyllum</taxon>
    </lineage>
</organism>
<sequence>MACYEPLGMEAHTIGDTSITASDWKPEGNPYKARLNSGSAWQVYTDYSRTPFIQVKLGSNDVTLTGVATQTEDSYRVKSYTLSYSLDGVDWVEYREDGKVKIFAGDKLSSLTVQHELEKEITPAYVRLNVKAAKGGYVGLRMEFYGCKRFVVSNDNEALGRPTSQSGNLTDTSALAVDGNRASNYTLGSCFLTGVTEIPWWLVDLRATKVVTGVFIVNRGDENYRNVTELSIRVGSTERQGGIGNPTCGGLSYSFSRGVARMVQCVPEVEGRFVTIFVPEVNSSFSLCEVEVEISDTGTIISVGLVDYLVA</sequence>
<keyword evidence="6" id="KW-1185">Reference proteome</keyword>
<name>A0A9W9ZE96_9CNID</name>
<accession>A0A9W9ZE96</accession>
<dbReference type="Proteomes" id="UP001163046">
    <property type="component" value="Unassembled WGS sequence"/>
</dbReference>
<dbReference type="OrthoDB" id="547680at2759"/>
<dbReference type="CDD" id="cd00057">
    <property type="entry name" value="FA58C"/>
    <property type="match status" value="1"/>
</dbReference>
<dbReference type="EMBL" id="MU826360">
    <property type="protein sequence ID" value="KAJ7379103.1"/>
    <property type="molecule type" value="Genomic_DNA"/>
</dbReference>
<evidence type="ECO:0000256" key="3">
    <source>
        <dbReference type="ARBA" id="ARBA00023157"/>
    </source>
</evidence>
<dbReference type="InterPro" id="IPR006585">
    <property type="entry name" value="FTP1"/>
</dbReference>
<dbReference type="Pfam" id="PF22633">
    <property type="entry name" value="F5_F8_type_C_2"/>
    <property type="match status" value="1"/>
</dbReference>
<dbReference type="SUPFAM" id="SSF49785">
    <property type="entry name" value="Galactose-binding domain-like"/>
    <property type="match status" value="2"/>
</dbReference>
<dbReference type="InterPro" id="IPR000421">
    <property type="entry name" value="FA58C"/>
</dbReference>
<proteinExistence type="predicted"/>
<keyword evidence="1" id="KW-0479">Metal-binding</keyword>
<evidence type="ECO:0000313" key="5">
    <source>
        <dbReference type="EMBL" id="KAJ7379103.1"/>
    </source>
</evidence>
<reference evidence="5" key="1">
    <citation type="submission" date="2023-01" db="EMBL/GenBank/DDBJ databases">
        <title>Genome assembly of the deep-sea coral Lophelia pertusa.</title>
        <authorList>
            <person name="Herrera S."/>
            <person name="Cordes E."/>
        </authorList>
    </citation>
    <scope>NUCLEOTIDE SEQUENCE</scope>
    <source>
        <strain evidence="5">USNM1676648</strain>
        <tissue evidence="5">Polyp</tissue>
    </source>
</reference>
<evidence type="ECO:0000256" key="2">
    <source>
        <dbReference type="ARBA" id="ARBA00022837"/>
    </source>
</evidence>
<dbReference type="PROSITE" id="PS50022">
    <property type="entry name" value="FA58C_3"/>
    <property type="match status" value="1"/>
</dbReference>
<gene>
    <name evidence="5" type="ORF">OS493_018902</name>
</gene>
<feature type="domain" description="F5/8 type C" evidence="4">
    <location>
        <begin position="3"/>
        <end position="147"/>
    </location>
</feature>
<dbReference type="Pfam" id="PF00754">
    <property type="entry name" value="F5_F8_type_C"/>
    <property type="match status" value="1"/>
</dbReference>
<protein>
    <recommendedName>
        <fullName evidence="4">F5/8 type C domain-containing protein</fullName>
    </recommendedName>
</protein>
<dbReference type="InterPro" id="IPR008979">
    <property type="entry name" value="Galactose-bd-like_sf"/>
</dbReference>
<dbReference type="Gene3D" id="2.60.120.260">
    <property type="entry name" value="Galactose-binding domain-like"/>
    <property type="match status" value="2"/>
</dbReference>
<dbReference type="AlphaFoldDB" id="A0A9W9ZE96"/>